<feature type="short sequence motif" description="Gly-cisPro motif, important for rejection of L-amino acids" evidence="2">
    <location>
        <begin position="137"/>
        <end position="138"/>
    </location>
</feature>
<evidence type="ECO:0000256" key="2">
    <source>
        <dbReference type="HAMAP-Rule" id="MF_00518"/>
    </source>
</evidence>
<sequence length="163" mass="17050">MRVVLQRAGRARVTVSGETVGEIARGWVALLGVARGDTADDARWLADKISNLRAFADADGKMNLSIQDIAGGVLVISNFTLYADCQKGRRPSFIAAASPADAEPLYKTFADAVRALGVPVAEGRFGADMQVELTNDGPVTLVIDTPPRAAGAARPLADGPTES</sequence>
<evidence type="ECO:0000313" key="4">
    <source>
        <dbReference type="Proteomes" id="UP000214646"/>
    </source>
</evidence>
<reference evidence="4" key="1">
    <citation type="submission" date="2017-06" db="EMBL/GenBank/DDBJ databases">
        <title>Genome analysis of Fimbriiglobus ruber SP5, the first member of the order Planctomycetales with confirmed chitinolytic capability.</title>
        <authorList>
            <person name="Ravin N.V."/>
            <person name="Rakitin A.L."/>
            <person name="Ivanova A.A."/>
            <person name="Beletsky A.V."/>
            <person name="Kulichevskaya I.S."/>
            <person name="Mardanov A.V."/>
            <person name="Dedysh S.N."/>
        </authorList>
    </citation>
    <scope>NUCLEOTIDE SEQUENCE [LARGE SCALE GENOMIC DNA]</scope>
    <source>
        <strain evidence="4">SP5</strain>
    </source>
</reference>
<dbReference type="SUPFAM" id="SSF69500">
    <property type="entry name" value="DTD-like"/>
    <property type="match status" value="1"/>
</dbReference>
<dbReference type="Gene3D" id="3.50.80.10">
    <property type="entry name" value="D-tyrosyl-tRNA(Tyr) deacylase"/>
    <property type="match status" value="1"/>
</dbReference>
<keyword evidence="2" id="KW-0694">RNA-binding</keyword>
<dbReference type="EC" id="3.1.1.-" evidence="2"/>
<comment type="similarity">
    <text evidence="1 2">Belongs to the DTD family.</text>
</comment>
<keyword evidence="4" id="KW-1185">Reference proteome</keyword>
<dbReference type="NCBIfam" id="TIGR00256">
    <property type="entry name" value="D-aminoacyl-tRNA deacylase"/>
    <property type="match status" value="1"/>
</dbReference>
<dbReference type="PANTHER" id="PTHR10472:SF5">
    <property type="entry name" value="D-AMINOACYL-TRNA DEACYLASE 1"/>
    <property type="match status" value="1"/>
</dbReference>
<comment type="catalytic activity">
    <reaction evidence="2">
        <text>glycyl-tRNA(Ala) + H2O = tRNA(Ala) + glycine + H(+)</text>
        <dbReference type="Rhea" id="RHEA:53744"/>
        <dbReference type="Rhea" id="RHEA-COMP:9657"/>
        <dbReference type="Rhea" id="RHEA-COMP:13640"/>
        <dbReference type="ChEBI" id="CHEBI:15377"/>
        <dbReference type="ChEBI" id="CHEBI:15378"/>
        <dbReference type="ChEBI" id="CHEBI:57305"/>
        <dbReference type="ChEBI" id="CHEBI:78442"/>
        <dbReference type="ChEBI" id="CHEBI:78522"/>
    </reaction>
</comment>
<dbReference type="FunFam" id="3.50.80.10:FF:000001">
    <property type="entry name" value="D-aminoacyl-tRNA deacylase"/>
    <property type="match status" value="1"/>
</dbReference>
<keyword evidence="2" id="KW-0378">Hydrolase</keyword>
<dbReference type="InterPro" id="IPR003732">
    <property type="entry name" value="Daa-tRNA_deacyls_DTD"/>
</dbReference>
<comment type="subcellular location">
    <subcellularLocation>
        <location evidence="2">Cytoplasm</location>
    </subcellularLocation>
</comment>
<evidence type="ECO:0000313" key="3">
    <source>
        <dbReference type="EMBL" id="OWK46926.1"/>
    </source>
</evidence>
<dbReference type="EC" id="3.1.1.96" evidence="2"/>
<protein>
    <recommendedName>
        <fullName evidence="2">D-aminoacyl-tRNA deacylase</fullName>
        <shortName evidence="2">DTD</shortName>
        <ecNumber evidence="2">3.1.1.96</ecNumber>
    </recommendedName>
    <alternativeName>
        <fullName evidence="2">Gly-tRNA(Ala) deacylase</fullName>
        <ecNumber evidence="2">3.1.1.-</ecNumber>
    </alternativeName>
</protein>
<dbReference type="OrthoDB" id="9801395at2"/>
<comment type="domain">
    <text evidence="2">A Gly-cisPro motif from one monomer fits into the active site of the other monomer to allow specific chiral rejection of L-amino acids.</text>
</comment>
<comment type="catalytic activity">
    <reaction evidence="2">
        <text>a D-aminoacyl-tRNA + H2O = a tRNA + a D-alpha-amino acid + H(+)</text>
        <dbReference type="Rhea" id="RHEA:13953"/>
        <dbReference type="Rhea" id="RHEA-COMP:10123"/>
        <dbReference type="Rhea" id="RHEA-COMP:10124"/>
        <dbReference type="ChEBI" id="CHEBI:15377"/>
        <dbReference type="ChEBI" id="CHEBI:15378"/>
        <dbReference type="ChEBI" id="CHEBI:59871"/>
        <dbReference type="ChEBI" id="CHEBI:78442"/>
        <dbReference type="ChEBI" id="CHEBI:79333"/>
        <dbReference type="EC" id="3.1.1.96"/>
    </reaction>
</comment>
<dbReference type="HAMAP" id="MF_00518">
    <property type="entry name" value="Deacylase_Dtd"/>
    <property type="match status" value="1"/>
</dbReference>
<keyword evidence="2" id="KW-0820">tRNA-binding</keyword>
<dbReference type="CDD" id="cd00563">
    <property type="entry name" value="Dtyr_deacylase"/>
    <property type="match status" value="1"/>
</dbReference>
<dbReference type="GO" id="GO:0106026">
    <property type="term" value="F:Gly-tRNA(Ala) deacylase activity"/>
    <property type="evidence" value="ECO:0007669"/>
    <property type="project" value="UniProtKB-UniRule"/>
</dbReference>
<dbReference type="GO" id="GO:0043908">
    <property type="term" value="F:Ser(Gly)-tRNA(Ala) hydrolase activity"/>
    <property type="evidence" value="ECO:0007669"/>
    <property type="project" value="UniProtKB-UniRule"/>
</dbReference>
<dbReference type="GO" id="GO:0051500">
    <property type="term" value="F:D-tyrosyl-tRNA(Tyr) deacylase activity"/>
    <property type="evidence" value="ECO:0007669"/>
    <property type="project" value="TreeGrafter"/>
</dbReference>
<dbReference type="GO" id="GO:0000049">
    <property type="term" value="F:tRNA binding"/>
    <property type="evidence" value="ECO:0007669"/>
    <property type="project" value="UniProtKB-UniRule"/>
</dbReference>
<evidence type="ECO:0000256" key="1">
    <source>
        <dbReference type="ARBA" id="ARBA00009673"/>
    </source>
</evidence>
<dbReference type="Pfam" id="PF02580">
    <property type="entry name" value="Tyr_Deacylase"/>
    <property type="match status" value="1"/>
</dbReference>
<dbReference type="PANTHER" id="PTHR10472">
    <property type="entry name" value="D-TYROSYL-TRNA TYR DEACYLASE"/>
    <property type="match status" value="1"/>
</dbReference>
<comment type="caution">
    <text evidence="3">The sequence shown here is derived from an EMBL/GenBank/DDBJ whole genome shotgun (WGS) entry which is preliminary data.</text>
</comment>
<accession>A0A225EA68</accession>
<dbReference type="EMBL" id="NIDE01000001">
    <property type="protein sequence ID" value="OWK46926.1"/>
    <property type="molecule type" value="Genomic_DNA"/>
</dbReference>
<dbReference type="RefSeq" id="WP_088252088.1">
    <property type="nucleotide sequence ID" value="NZ_NIDE01000001.1"/>
</dbReference>
<dbReference type="InterPro" id="IPR023509">
    <property type="entry name" value="DTD-like_sf"/>
</dbReference>
<dbReference type="Proteomes" id="UP000214646">
    <property type="component" value="Unassembled WGS sequence"/>
</dbReference>
<keyword evidence="2" id="KW-0963">Cytoplasm</keyword>
<dbReference type="GO" id="GO:0005737">
    <property type="term" value="C:cytoplasm"/>
    <property type="evidence" value="ECO:0007669"/>
    <property type="project" value="UniProtKB-SubCell"/>
</dbReference>
<dbReference type="GO" id="GO:0019478">
    <property type="term" value="P:D-amino acid catabolic process"/>
    <property type="evidence" value="ECO:0007669"/>
    <property type="project" value="UniProtKB-UniRule"/>
</dbReference>
<dbReference type="AlphaFoldDB" id="A0A225EA68"/>
<proteinExistence type="inferred from homology"/>
<organism evidence="3 4">
    <name type="scientific">Fimbriiglobus ruber</name>
    <dbReference type="NCBI Taxonomy" id="1908690"/>
    <lineage>
        <taxon>Bacteria</taxon>
        <taxon>Pseudomonadati</taxon>
        <taxon>Planctomycetota</taxon>
        <taxon>Planctomycetia</taxon>
        <taxon>Gemmatales</taxon>
        <taxon>Gemmataceae</taxon>
        <taxon>Fimbriiglobus</taxon>
    </lineage>
</organism>
<comment type="subunit">
    <text evidence="2">Homodimer.</text>
</comment>
<gene>
    <name evidence="2" type="primary">dtd</name>
    <name evidence="3" type="ORF">FRUB_00625</name>
</gene>
<comment type="function">
    <text evidence="2">An aminoacyl-tRNA editing enzyme that deacylates mischarged D-aminoacyl-tRNAs. Also deacylates mischarged glycyl-tRNA(Ala), protecting cells against glycine mischarging by AlaRS. Acts via tRNA-based rather than protein-based catalysis; rejects L-amino acids rather than detecting D-amino acids in the active site. By recycling D-aminoacyl-tRNA to D-amino acids and free tRNA molecules, this enzyme counteracts the toxicity associated with the formation of D-aminoacyl-tRNA entities in vivo and helps enforce protein L-homochirality.</text>
</comment>
<name>A0A225EA68_9BACT</name>